<dbReference type="PATRIC" id="fig|1365251.3.peg.1438"/>
<dbReference type="PANTHER" id="PTHR45138:SF9">
    <property type="entry name" value="DIGUANYLATE CYCLASE DGCM-RELATED"/>
    <property type="match status" value="1"/>
</dbReference>
<dbReference type="GO" id="GO:0052621">
    <property type="term" value="F:diguanylate cyclase activity"/>
    <property type="evidence" value="ECO:0007669"/>
    <property type="project" value="UniProtKB-EC"/>
</dbReference>
<evidence type="ECO:0000313" key="6">
    <source>
        <dbReference type="Proteomes" id="UP000076503"/>
    </source>
</evidence>
<dbReference type="GO" id="GO:0005886">
    <property type="term" value="C:plasma membrane"/>
    <property type="evidence" value="ECO:0007669"/>
    <property type="project" value="TreeGrafter"/>
</dbReference>
<dbReference type="SUPFAM" id="SSF55781">
    <property type="entry name" value="GAF domain-like"/>
    <property type="match status" value="1"/>
</dbReference>
<name>A0A167FB98_9GAMM</name>
<comment type="catalytic activity">
    <reaction evidence="3">
        <text>2 GTP = 3',3'-c-di-GMP + 2 diphosphate</text>
        <dbReference type="Rhea" id="RHEA:24898"/>
        <dbReference type="ChEBI" id="CHEBI:33019"/>
        <dbReference type="ChEBI" id="CHEBI:37565"/>
        <dbReference type="ChEBI" id="CHEBI:58805"/>
        <dbReference type="EC" id="2.7.7.65"/>
    </reaction>
</comment>
<dbReference type="InterPro" id="IPR000160">
    <property type="entry name" value="GGDEF_dom"/>
</dbReference>
<dbReference type="GO" id="GO:0043709">
    <property type="term" value="P:cell adhesion involved in single-species biofilm formation"/>
    <property type="evidence" value="ECO:0007669"/>
    <property type="project" value="TreeGrafter"/>
</dbReference>
<dbReference type="PANTHER" id="PTHR45138">
    <property type="entry name" value="REGULATORY COMPONENTS OF SENSORY TRANSDUCTION SYSTEM"/>
    <property type="match status" value="1"/>
</dbReference>
<reference evidence="5 6" key="1">
    <citation type="submission" date="2013-07" db="EMBL/GenBank/DDBJ databases">
        <title>Comparative Genomic and Metabolomic Analysis of Twelve Strains of Pseudoalteromonas luteoviolacea.</title>
        <authorList>
            <person name="Vynne N.G."/>
            <person name="Mansson M."/>
            <person name="Gram L."/>
        </authorList>
    </citation>
    <scope>NUCLEOTIDE SEQUENCE [LARGE SCALE GENOMIC DNA]</scope>
    <source>
        <strain evidence="5 6">H33</strain>
    </source>
</reference>
<dbReference type="AlphaFoldDB" id="A0A167FB98"/>
<evidence type="ECO:0000259" key="4">
    <source>
        <dbReference type="PROSITE" id="PS50887"/>
    </source>
</evidence>
<dbReference type="Pfam" id="PF01590">
    <property type="entry name" value="GAF"/>
    <property type="match status" value="1"/>
</dbReference>
<evidence type="ECO:0000256" key="1">
    <source>
        <dbReference type="ARBA" id="ARBA00001946"/>
    </source>
</evidence>
<evidence type="ECO:0000256" key="2">
    <source>
        <dbReference type="ARBA" id="ARBA00012528"/>
    </source>
</evidence>
<dbReference type="Proteomes" id="UP000076503">
    <property type="component" value="Unassembled WGS sequence"/>
</dbReference>
<accession>A0A167FB98</accession>
<dbReference type="SMART" id="SM00267">
    <property type="entry name" value="GGDEF"/>
    <property type="match status" value="1"/>
</dbReference>
<dbReference type="Gene3D" id="3.30.70.270">
    <property type="match status" value="1"/>
</dbReference>
<comment type="caution">
    <text evidence="5">The sequence shown here is derived from an EMBL/GenBank/DDBJ whole genome shotgun (WGS) entry which is preliminary data.</text>
</comment>
<dbReference type="GO" id="GO:1902201">
    <property type="term" value="P:negative regulation of bacterial-type flagellum-dependent cell motility"/>
    <property type="evidence" value="ECO:0007669"/>
    <property type="project" value="TreeGrafter"/>
</dbReference>
<sequence length="364" mass="41048">MKTLAVDVKEYEGDMSNNRHNELTHVTQRLRRVLSKEVDVSVGHQQFLSDILLEAKELLNVSRVSVWLFDDAAKPSKLINYANTDWNGLITGPLPELAVQDYPNYFRAIINGETISANDAMTDARTSEFTDGYLVPQQICALLDAAIFQNGLAIGVVCCEGRFEPRNWLQWEVVATELIADCCSRRLLVHELWQMQQRLTEMAFQDVLTGLNNRRYVMDYAKSEMSRHQRADRPLSLLMIDLDRFKLINDKYGHDGGDEVLKQFAQCCNSLVRTEDCVCRLGGEEFIILLPETEVALAMNVAQRLKEKAAALEVQYEGDIIHFTVSIGVASVNLNMPFSQSLKAADQAVYQAKAAGRNQIKLAL</sequence>
<dbReference type="SMART" id="SM00065">
    <property type="entry name" value="GAF"/>
    <property type="match status" value="1"/>
</dbReference>
<organism evidence="5 6">
    <name type="scientific">Pseudoalteromonas luteoviolacea H33</name>
    <dbReference type="NCBI Taxonomy" id="1365251"/>
    <lineage>
        <taxon>Bacteria</taxon>
        <taxon>Pseudomonadati</taxon>
        <taxon>Pseudomonadota</taxon>
        <taxon>Gammaproteobacteria</taxon>
        <taxon>Alteromonadales</taxon>
        <taxon>Pseudoalteromonadaceae</taxon>
        <taxon>Pseudoalteromonas</taxon>
    </lineage>
</organism>
<comment type="cofactor">
    <cofactor evidence="1">
        <name>Mg(2+)</name>
        <dbReference type="ChEBI" id="CHEBI:18420"/>
    </cofactor>
</comment>
<dbReference type="RefSeq" id="WP_231098071.1">
    <property type="nucleotide sequence ID" value="NZ_AUXZ01000064.1"/>
</dbReference>
<dbReference type="Pfam" id="PF00990">
    <property type="entry name" value="GGDEF"/>
    <property type="match status" value="1"/>
</dbReference>
<evidence type="ECO:0000256" key="3">
    <source>
        <dbReference type="ARBA" id="ARBA00034247"/>
    </source>
</evidence>
<dbReference type="PROSITE" id="PS50887">
    <property type="entry name" value="GGDEF"/>
    <property type="match status" value="1"/>
</dbReference>
<dbReference type="CDD" id="cd01949">
    <property type="entry name" value="GGDEF"/>
    <property type="match status" value="1"/>
</dbReference>
<dbReference type="FunFam" id="3.30.70.270:FF:000001">
    <property type="entry name" value="Diguanylate cyclase domain protein"/>
    <property type="match status" value="1"/>
</dbReference>
<dbReference type="SUPFAM" id="SSF55073">
    <property type="entry name" value="Nucleotide cyclase"/>
    <property type="match status" value="1"/>
</dbReference>
<gene>
    <name evidence="5" type="ORF">N476_01395</name>
</gene>
<dbReference type="InterPro" id="IPR050469">
    <property type="entry name" value="Diguanylate_Cyclase"/>
</dbReference>
<dbReference type="Gene3D" id="3.30.450.40">
    <property type="match status" value="1"/>
</dbReference>
<dbReference type="InterPro" id="IPR003018">
    <property type="entry name" value="GAF"/>
</dbReference>
<protein>
    <recommendedName>
        <fullName evidence="2">diguanylate cyclase</fullName>
        <ecNumber evidence="2">2.7.7.65</ecNumber>
    </recommendedName>
</protein>
<proteinExistence type="predicted"/>
<dbReference type="InterPro" id="IPR029787">
    <property type="entry name" value="Nucleotide_cyclase"/>
</dbReference>
<dbReference type="NCBIfam" id="TIGR00254">
    <property type="entry name" value="GGDEF"/>
    <property type="match status" value="1"/>
</dbReference>
<feature type="domain" description="GGDEF" evidence="4">
    <location>
        <begin position="233"/>
        <end position="364"/>
    </location>
</feature>
<dbReference type="EC" id="2.7.7.65" evidence="2"/>
<dbReference type="InterPro" id="IPR043128">
    <property type="entry name" value="Rev_trsase/Diguanyl_cyclase"/>
</dbReference>
<dbReference type="EMBL" id="AUXZ01000064">
    <property type="protein sequence ID" value="KZN52011.1"/>
    <property type="molecule type" value="Genomic_DNA"/>
</dbReference>
<evidence type="ECO:0000313" key="5">
    <source>
        <dbReference type="EMBL" id="KZN52011.1"/>
    </source>
</evidence>
<dbReference type="InterPro" id="IPR029016">
    <property type="entry name" value="GAF-like_dom_sf"/>
</dbReference>